<evidence type="ECO:0000313" key="1">
    <source>
        <dbReference type="EMBL" id="TFK65166.1"/>
    </source>
</evidence>
<keyword evidence="2" id="KW-1185">Reference proteome</keyword>
<evidence type="ECO:0000313" key="2">
    <source>
        <dbReference type="Proteomes" id="UP000308600"/>
    </source>
</evidence>
<dbReference type="Proteomes" id="UP000308600">
    <property type="component" value="Unassembled WGS sequence"/>
</dbReference>
<name>A0ACD3AHJ8_9AGAR</name>
<protein>
    <submittedName>
        <fullName evidence="1">Uncharacterized protein</fullName>
    </submittedName>
</protein>
<reference evidence="1 2" key="1">
    <citation type="journal article" date="2019" name="Nat. Ecol. Evol.">
        <title>Megaphylogeny resolves global patterns of mushroom evolution.</title>
        <authorList>
            <person name="Varga T."/>
            <person name="Krizsan K."/>
            <person name="Foldi C."/>
            <person name="Dima B."/>
            <person name="Sanchez-Garcia M."/>
            <person name="Sanchez-Ramirez S."/>
            <person name="Szollosi G.J."/>
            <person name="Szarkandi J.G."/>
            <person name="Papp V."/>
            <person name="Albert L."/>
            <person name="Andreopoulos W."/>
            <person name="Angelini C."/>
            <person name="Antonin V."/>
            <person name="Barry K.W."/>
            <person name="Bougher N.L."/>
            <person name="Buchanan P."/>
            <person name="Buyck B."/>
            <person name="Bense V."/>
            <person name="Catcheside P."/>
            <person name="Chovatia M."/>
            <person name="Cooper J."/>
            <person name="Damon W."/>
            <person name="Desjardin D."/>
            <person name="Finy P."/>
            <person name="Geml J."/>
            <person name="Haridas S."/>
            <person name="Hughes K."/>
            <person name="Justo A."/>
            <person name="Karasinski D."/>
            <person name="Kautmanova I."/>
            <person name="Kiss B."/>
            <person name="Kocsube S."/>
            <person name="Kotiranta H."/>
            <person name="LaButti K.M."/>
            <person name="Lechner B.E."/>
            <person name="Liimatainen K."/>
            <person name="Lipzen A."/>
            <person name="Lukacs Z."/>
            <person name="Mihaltcheva S."/>
            <person name="Morgado L.N."/>
            <person name="Niskanen T."/>
            <person name="Noordeloos M.E."/>
            <person name="Ohm R.A."/>
            <person name="Ortiz-Santana B."/>
            <person name="Ovrebo C."/>
            <person name="Racz N."/>
            <person name="Riley R."/>
            <person name="Savchenko A."/>
            <person name="Shiryaev A."/>
            <person name="Soop K."/>
            <person name="Spirin V."/>
            <person name="Szebenyi C."/>
            <person name="Tomsovsky M."/>
            <person name="Tulloss R.E."/>
            <person name="Uehling J."/>
            <person name="Grigoriev I.V."/>
            <person name="Vagvolgyi C."/>
            <person name="Papp T."/>
            <person name="Martin F.M."/>
            <person name="Miettinen O."/>
            <person name="Hibbett D.S."/>
            <person name="Nagy L.G."/>
        </authorList>
    </citation>
    <scope>NUCLEOTIDE SEQUENCE [LARGE SCALE GENOMIC DNA]</scope>
    <source>
        <strain evidence="1 2">NL-1719</strain>
    </source>
</reference>
<proteinExistence type="predicted"/>
<organism evidence="1 2">
    <name type="scientific">Pluteus cervinus</name>
    <dbReference type="NCBI Taxonomy" id="181527"/>
    <lineage>
        <taxon>Eukaryota</taxon>
        <taxon>Fungi</taxon>
        <taxon>Dikarya</taxon>
        <taxon>Basidiomycota</taxon>
        <taxon>Agaricomycotina</taxon>
        <taxon>Agaricomycetes</taxon>
        <taxon>Agaricomycetidae</taxon>
        <taxon>Agaricales</taxon>
        <taxon>Pluteineae</taxon>
        <taxon>Pluteaceae</taxon>
        <taxon>Pluteus</taxon>
    </lineage>
</organism>
<sequence>MPVEYRHLSILPSYTGAPLFLELIPELELQDTWAKHTPLLRSLSLDGTQCPKLLLTHPPPLQHLGLGSCAFQWNLPLSSALTSLSITKPATLVSPEHLLSRLTGLPELTKLTLDTVLSLTPLQPGITRLLEAPSRYVSALEFAEQPPDSDEDPILTAMRFTRYQPPTLTREVTKYLDLSSLQELELSQMPLSIRSLGFPASFDGWPRTFGKLPMIQYLKVIQYAAYHLVKFFGDKAKEIKRNVYKEEEKEEMRLSLLAGGFSEELAQRAAYSRREPEEYRPLSTTPSFPALRDLVLTFPSQKEDEDDGEGEDFQEHRVDDENIIYNLTRRFDKGTGLERLAVSNWPIDNETLEKLEGVVGQVLWGLLNSKIDNSPYNIYLQTETSRCMLSRNSIKITTTICRSALGPLRIFYSPSVYDSP</sequence>
<dbReference type="EMBL" id="ML208446">
    <property type="protein sequence ID" value="TFK65166.1"/>
    <property type="molecule type" value="Genomic_DNA"/>
</dbReference>
<accession>A0ACD3AHJ8</accession>
<feature type="non-terminal residue" evidence="1">
    <location>
        <position position="420"/>
    </location>
</feature>
<gene>
    <name evidence="1" type="ORF">BDN72DRAFT_962721</name>
</gene>